<dbReference type="CDD" id="cd07377">
    <property type="entry name" value="WHTH_GntR"/>
    <property type="match status" value="1"/>
</dbReference>
<dbReference type="PANTHER" id="PTHR43537">
    <property type="entry name" value="TRANSCRIPTIONAL REGULATOR, GNTR FAMILY"/>
    <property type="match status" value="1"/>
</dbReference>
<name>G8TST2_SULAD</name>
<dbReference type="Gene3D" id="1.20.120.530">
    <property type="entry name" value="GntR ligand-binding domain-like"/>
    <property type="match status" value="1"/>
</dbReference>
<dbReference type="Gene3D" id="1.10.10.10">
    <property type="entry name" value="Winged helix-like DNA-binding domain superfamily/Winged helix DNA-binding domain"/>
    <property type="match status" value="1"/>
</dbReference>
<gene>
    <name evidence="5" type="ordered locus">Sulac_0957</name>
</gene>
<evidence type="ECO:0000259" key="4">
    <source>
        <dbReference type="PROSITE" id="PS50949"/>
    </source>
</evidence>
<keyword evidence="3" id="KW-0804">Transcription</keyword>
<dbReference type="KEGG" id="sap:Sulac_0957"/>
<accession>G8TST2</accession>
<sequence length="236" mass="27089">MRRLRPLSSVQIGVEKMSKTDVVYQELRRRILSGELVAGYRLVIDQLSREFGVSAIPVREAIRRLEAESLVDYHPNVGAQVSRIDEDTYEEVLTVLARLEGWATALAAPRLIGEDIERLRAIAAEMDAALERADLPRYGELNRAFHQTIRTRCPNRYLIELIEDSGAKLDRVRFNMFVLVPERARASLQDHYQILQSLIEGAPPLVLERLVEDHQLKTLEAYRQYKRRTPASPVVF</sequence>
<dbReference type="Proteomes" id="UP000005439">
    <property type="component" value="Chromosome"/>
</dbReference>
<keyword evidence="2" id="KW-0238">DNA-binding</keyword>
<dbReference type="PATRIC" id="fig|679936.5.peg.1013"/>
<dbReference type="Pfam" id="PF07729">
    <property type="entry name" value="FCD"/>
    <property type="match status" value="1"/>
</dbReference>
<dbReference type="SMART" id="SM00895">
    <property type="entry name" value="FCD"/>
    <property type="match status" value="1"/>
</dbReference>
<dbReference type="InterPro" id="IPR000524">
    <property type="entry name" value="Tscrpt_reg_HTH_GntR"/>
</dbReference>
<evidence type="ECO:0000256" key="2">
    <source>
        <dbReference type="ARBA" id="ARBA00023125"/>
    </source>
</evidence>
<dbReference type="STRING" id="679936.Sulac_0957"/>
<dbReference type="GO" id="GO:0003677">
    <property type="term" value="F:DNA binding"/>
    <property type="evidence" value="ECO:0007669"/>
    <property type="project" value="UniProtKB-KW"/>
</dbReference>
<dbReference type="SUPFAM" id="SSF48008">
    <property type="entry name" value="GntR ligand-binding domain-like"/>
    <property type="match status" value="1"/>
</dbReference>
<evidence type="ECO:0000313" key="5">
    <source>
        <dbReference type="EMBL" id="AEW04459.1"/>
    </source>
</evidence>
<evidence type="ECO:0000313" key="6">
    <source>
        <dbReference type="Proteomes" id="UP000005439"/>
    </source>
</evidence>
<reference evidence="5 6" key="2">
    <citation type="journal article" date="2012" name="Stand. Genomic Sci.">
        <title>Complete genome sequence of the moderately thermophilic mineral-sulfide-oxidizing firmicute Sulfobacillus acidophilus type strain (NAL(T)).</title>
        <authorList>
            <person name="Anderson I."/>
            <person name="Chertkov O."/>
            <person name="Chen A."/>
            <person name="Saunders E."/>
            <person name="Lapidus A."/>
            <person name="Nolan M."/>
            <person name="Lucas S."/>
            <person name="Hammon N."/>
            <person name="Deshpande S."/>
            <person name="Cheng J.F."/>
            <person name="Han C."/>
            <person name="Tapia R."/>
            <person name="Goodwin L.A."/>
            <person name="Pitluck S."/>
            <person name="Liolios K."/>
            <person name="Pagani I."/>
            <person name="Ivanova N."/>
            <person name="Mikhailova N."/>
            <person name="Pati A."/>
            <person name="Palaniappan K."/>
            <person name="Land M."/>
            <person name="Pan C."/>
            <person name="Rohde M."/>
            <person name="Pukall R."/>
            <person name="Goker M."/>
            <person name="Detter J.C."/>
            <person name="Woyke T."/>
            <person name="Bristow J."/>
            <person name="Eisen J.A."/>
            <person name="Markowitz V."/>
            <person name="Hugenholtz P."/>
            <person name="Kyrpides N.C."/>
            <person name="Klenk H.P."/>
            <person name="Mavromatis K."/>
        </authorList>
    </citation>
    <scope>NUCLEOTIDE SEQUENCE [LARGE SCALE GENOMIC DNA]</scope>
    <source>
        <strain evidence="6">ATCC 700253 / DSM 10332 / NAL</strain>
    </source>
</reference>
<dbReference type="SUPFAM" id="SSF46785">
    <property type="entry name" value="Winged helix' DNA-binding domain"/>
    <property type="match status" value="1"/>
</dbReference>
<dbReference type="SMART" id="SM00345">
    <property type="entry name" value="HTH_GNTR"/>
    <property type="match status" value="1"/>
</dbReference>
<dbReference type="PANTHER" id="PTHR43537:SF5">
    <property type="entry name" value="UXU OPERON TRANSCRIPTIONAL REGULATOR"/>
    <property type="match status" value="1"/>
</dbReference>
<dbReference type="GO" id="GO:0003700">
    <property type="term" value="F:DNA-binding transcription factor activity"/>
    <property type="evidence" value="ECO:0007669"/>
    <property type="project" value="InterPro"/>
</dbReference>
<dbReference type="PROSITE" id="PS50949">
    <property type="entry name" value="HTH_GNTR"/>
    <property type="match status" value="1"/>
</dbReference>
<dbReference type="InterPro" id="IPR008920">
    <property type="entry name" value="TF_FadR/GntR_C"/>
</dbReference>
<keyword evidence="1" id="KW-0805">Transcription regulation</keyword>
<dbReference type="InterPro" id="IPR011711">
    <property type="entry name" value="GntR_C"/>
</dbReference>
<evidence type="ECO:0000256" key="3">
    <source>
        <dbReference type="ARBA" id="ARBA00023163"/>
    </source>
</evidence>
<dbReference type="InterPro" id="IPR036390">
    <property type="entry name" value="WH_DNA-bd_sf"/>
</dbReference>
<organism evidence="5 6">
    <name type="scientific">Sulfobacillus acidophilus (strain ATCC 700253 / DSM 10332 / NAL)</name>
    <dbReference type="NCBI Taxonomy" id="679936"/>
    <lineage>
        <taxon>Bacteria</taxon>
        <taxon>Bacillati</taxon>
        <taxon>Bacillota</taxon>
        <taxon>Clostridia</taxon>
        <taxon>Eubacteriales</taxon>
        <taxon>Clostridiales Family XVII. Incertae Sedis</taxon>
        <taxon>Sulfobacillus</taxon>
    </lineage>
</organism>
<evidence type="ECO:0000256" key="1">
    <source>
        <dbReference type="ARBA" id="ARBA00023015"/>
    </source>
</evidence>
<proteinExistence type="predicted"/>
<dbReference type="Pfam" id="PF00392">
    <property type="entry name" value="GntR"/>
    <property type="match status" value="1"/>
</dbReference>
<dbReference type="AlphaFoldDB" id="G8TST2"/>
<protein>
    <submittedName>
        <fullName evidence="5">Transcriptional regulator, GntR family</fullName>
    </submittedName>
</protein>
<reference evidence="6" key="1">
    <citation type="submission" date="2011-12" db="EMBL/GenBank/DDBJ databases">
        <title>The complete genome of chromosome of Sulfobacillus acidophilus DSM 10332.</title>
        <authorList>
            <person name="Lucas S."/>
            <person name="Han J."/>
            <person name="Lapidus A."/>
            <person name="Bruce D."/>
            <person name="Goodwin L."/>
            <person name="Pitluck S."/>
            <person name="Peters L."/>
            <person name="Kyrpides N."/>
            <person name="Mavromatis K."/>
            <person name="Ivanova N."/>
            <person name="Mikhailova N."/>
            <person name="Chertkov O."/>
            <person name="Saunders E."/>
            <person name="Detter J.C."/>
            <person name="Tapia R."/>
            <person name="Han C."/>
            <person name="Land M."/>
            <person name="Hauser L."/>
            <person name="Markowitz V."/>
            <person name="Cheng J.-F."/>
            <person name="Hugenholtz P."/>
            <person name="Woyke T."/>
            <person name="Wu D."/>
            <person name="Pukall R."/>
            <person name="Gehrich-Schroeter G."/>
            <person name="Schneider S."/>
            <person name="Klenk H.-P."/>
            <person name="Eisen J.A."/>
        </authorList>
    </citation>
    <scope>NUCLEOTIDE SEQUENCE [LARGE SCALE GENOMIC DNA]</scope>
    <source>
        <strain evidence="6">ATCC 700253 / DSM 10332 / NAL</strain>
    </source>
</reference>
<dbReference type="HOGENOM" id="CLU_017584_5_4_9"/>
<keyword evidence="6" id="KW-1185">Reference proteome</keyword>
<dbReference type="EMBL" id="CP003179">
    <property type="protein sequence ID" value="AEW04459.1"/>
    <property type="molecule type" value="Genomic_DNA"/>
</dbReference>
<dbReference type="InterPro" id="IPR036388">
    <property type="entry name" value="WH-like_DNA-bd_sf"/>
</dbReference>
<feature type="domain" description="HTH gntR-type" evidence="4">
    <location>
        <begin position="17"/>
        <end position="84"/>
    </location>
</feature>